<organism evidence="8 9">
    <name type="scientific">Penicillium malachiteum</name>
    <dbReference type="NCBI Taxonomy" id="1324776"/>
    <lineage>
        <taxon>Eukaryota</taxon>
        <taxon>Fungi</taxon>
        <taxon>Dikarya</taxon>
        <taxon>Ascomycota</taxon>
        <taxon>Pezizomycotina</taxon>
        <taxon>Eurotiomycetes</taxon>
        <taxon>Eurotiomycetidae</taxon>
        <taxon>Eurotiales</taxon>
        <taxon>Aspergillaceae</taxon>
        <taxon>Penicillium</taxon>
    </lineage>
</organism>
<evidence type="ECO:0000313" key="8">
    <source>
        <dbReference type="EMBL" id="KAJ5724796.1"/>
    </source>
</evidence>
<feature type="binding site" description="axial binding residue" evidence="6">
    <location>
        <position position="204"/>
    </location>
    <ligand>
        <name>heme</name>
        <dbReference type="ChEBI" id="CHEBI:30413"/>
    </ligand>
    <ligandPart>
        <name>Fe</name>
        <dbReference type="ChEBI" id="CHEBI:18248"/>
    </ligandPart>
</feature>
<dbReference type="InterPro" id="IPR001128">
    <property type="entry name" value="Cyt_P450"/>
</dbReference>
<dbReference type="Gene3D" id="1.10.630.10">
    <property type="entry name" value="Cytochrome P450"/>
    <property type="match status" value="1"/>
</dbReference>
<dbReference type="GO" id="GO:0016705">
    <property type="term" value="F:oxidoreductase activity, acting on paired donors, with incorporation or reduction of molecular oxygen"/>
    <property type="evidence" value="ECO:0007669"/>
    <property type="project" value="InterPro"/>
</dbReference>
<reference evidence="8" key="2">
    <citation type="submission" date="2023-01" db="EMBL/GenBank/DDBJ databases">
        <authorList>
            <person name="Petersen C."/>
        </authorList>
    </citation>
    <scope>NUCLEOTIDE SEQUENCE</scope>
    <source>
        <strain evidence="8">IBT 17514</strain>
    </source>
</reference>
<evidence type="ECO:0000256" key="2">
    <source>
        <dbReference type="ARBA" id="ARBA00010617"/>
    </source>
</evidence>
<dbReference type="Proteomes" id="UP001215712">
    <property type="component" value="Unassembled WGS sequence"/>
</dbReference>
<evidence type="ECO:0000313" key="9">
    <source>
        <dbReference type="Proteomes" id="UP001215712"/>
    </source>
</evidence>
<dbReference type="PRINTS" id="PR00463">
    <property type="entry name" value="EP450I"/>
</dbReference>
<evidence type="ECO:0000256" key="1">
    <source>
        <dbReference type="ARBA" id="ARBA00001971"/>
    </source>
</evidence>
<dbReference type="GO" id="GO:0004497">
    <property type="term" value="F:monooxygenase activity"/>
    <property type="evidence" value="ECO:0007669"/>
    <property type="project" value="UniProtKB-KW"/>
</dbReference>
<dbReference type="CDD" id="cd00302">
    <property type="entry name" value="cytochrome_P450"/>
    <property type="match status" value="1"/>
</dbReference>
<evidence type="ECO:0000256" key="7">
    <source>
        <dbReference type="RuleBase" id="RU000461"/>
    </source>
</evidence>
<keyword evidence="6 7" id="KW-0349">Heme</keyword>
<evidence type="ECO:0000256" key="6">
    <source>
        <dbReference type="PIRSR" id="PIRSR602401-1"/>
    </source>
</evidence>
<dbReference type="Pfam" id="PF00067">
    <property type="entry name" value="p450"/>
    <property type="match status" value="1"/>
</dbReference>
<dbReference type="InterPro" id="IPR017972">
    <property type="entry name" value="Cyt_P450_CS"/>
</dbReference>
<dbReference type="InterPro" id="IPR050121">
    <property type="entry name" value="Cytochrome_P450_monoxygenase"/>
</dbReference>
<dbReference type="InterPro" id="IPR002401">
    <property type="entry name" value="Cyt_P450_E_grp-I"/>
</dbReference>
<keyword evidence="4 7" id="KW-0560">Oxidoreductase</keyword>
<evidence type="ECO:0000256" key="3">
    <source>
        <dbReference type="ARBA" id="ARBA00022723"/>
    </source>
</evidence>
<accession>A0AAD6HL44</accession>
<dbReference type="InterPro" id="IPR036396">
    <property type="entry name" value="Cyt_P450_sf"/>
</dbReference>
<protein>
    <submittedName>
        <fullName evidence="8">Cytochrome P450 46A1</fullName>
    </submittedName>
</protein>
<keyword evidence="9" id="KW-1185">Reference proteome</keyword>
<gene>
    <name evidence="8" type="ORF">N7493_006524</name>
</gene>
<comment type="caution">
    <text evidence="8">The sequence shown here is derived from an EMBL/GenBank/DDBJ whole genome shotgun (WGS) entry which is preliminary data.</text>
</comment>
<dbReference type="PRINTS" id="PR00385">
    <property type="entry name" value="P450"/>
</dbReference>
<dbReference type="PANTHER" id="PTHR24305">
    <property type="entry name" value="CYTOCHROME P450"/>
    <property type="match status" value="1"/>
</dbReference>
<comment type="similarity">
    <text evidence="2 7">Belongs to the cytochrome P450 family.</text>
</comment>
<dbReference type="PANTHER" id="PTHR24305:SF166">
    <property type="entry name" value="CYTOCHROME P450 12A4, MITOCHONDRIAL-RELATED"/>
    <property type="match status" value="1"/>
</dbReference>
<name>A0AAD6HL44_9EURO</name>
<keyword evidence="7" id="KW-0503">Monooxygenase</keyword>
<dbReference type="GO" id="GO:0005506">
    <property type="term" value="F:iron ion binding"/>
    <property type="evidence" value="ECO:0007669"/>
    <property type="project" value="InterPro"/>
</dbReference>
<reference evidence="8" key="1">
    <citation type="journal article" date="2023" name="IMA Fungus">
        <title>Comparative genomic study of the Penicillium genus elucidates a diverse pangenome and 15 lateral gene transfer events.</title>
        <authorList>
            <person name="Petersen C."/>
            <person name="Sorensen T."/>
            <person name="Nielsen M.R."/>
            <person name="Sondergaard T.E."/>
            <person name="Sorensen J.L."/>
            <person name="Fitzpatrick D.A."/>
            <person name="Frisvad J.C."/>
            <person name="Nielsen K.L."/>
        </authorList>
    </citation>
    <scope>NUCLEOTIDE SEQUENCE</scope>
    <source>
        <strain evidence="8">IBT 17514</strain>
    </source>
</reference>
<evidence type="ECO:0000256" key="5">
    <source>
        <dbReference type="ARBA" id="ARBA00023004"/>
    </source>
</evidence>
<dbReference type="AlphaFoldDB" id="A0AAD6HL44"/>
<dbReference type="SUPFAM" id="SSF48264">
    <property type="entry name" value="Cytochrome P450"/>
    <property type="match status" value="1"/>
</dbReference>
<comment type="cofactor">
    <cofactor evidence="1 6">
        <name>heme</name>
        <dbReference type="ChEBI" id="CHEBI:30413"/>
    </cofactor>
</comment>
<sequence length="258" mass="29300">MHQGIEELRAMAAKAVENARQMDAPDSNEKSEESTPKIFEILAKQREPDGSYTFSSKELCDNYVAFLVAGGDPTAHTMSFFVYEVLRRQDILAKLRAELDVNIPSDVAVPSLDQADLPYLNMILKETLRYSSTGFGTFRTCPFDTEMEGVVLPANTTLALWNPAVHRDPTLWDNPDTFDPERWRTGQSKIKGSYFPFSYGPRNCLGQGLSMLVMRLTLATLFRRYDLILEPGFEMEYLPSFTLRPKRGLPVKIVRRKS</sequence>
<dbReference type="GO" id="GO:0020037">
    <property type="term" value="F:heme binding"/>
    <property type="evidence" value="ECO:0007669"/>
    <property type="project" value="InterPro"/>
</dbReference>
<keyword evidence="3 6" id="KW-0479">Metal-binding</keyword>
<keyword evidence="5 6" id="KW-0408">Iron</keyword>
<dbReference type="GO" id="GO:0043386">
    <property type="term" value="P:mycotoxin biosynthetic process"/>
    <property type="evidence" value="ECO:0007669"/>
    <property type="project" value="UniProtKB-ARBA"/>
</dbReference>
<dbReference type="PROSITE" id="PS00086">
    <property type="entry name" value="CYTOCHROME_P450"/>
    <property type="match status" value="1"/>
</dbReference>
<evidence type="ECO:0000256" key="4">
    <source>
        <dbReference type="ARBA" id="ARBA00023002"/>
    </source>
</evidence>
<proteinExistence type="inferred from homology"/>
<dbReference type="EMBL" id="JAQJAN010000008">
    <property type="protein sequence ID" value="KAJ5724796.1"/>
    <property type="molecule type" value="Genomic_DNA"/>
</dbReference>